<sequence length="134" mass="15019">MSSLSRPTSQHRMMAASRCRNFSASPSPSRRKLIRIMQLARDRPRSTSPSRSRSPYAAYTKLETAQHMAKRRQQKTQSRSRAPTSVPMTFEVTPHTNEVRVTAMETIVLPLTATTYKIAVASEVAPAKESGEQE</sequence>
<evidence type="ECO:0000313" key="1">
    <source>
        <dbReference type="EMBL" id="KAJ2987261.1"/>
    </source>
</evidence>
<proteinExistence type="predicted"/>
<name>A0ACC1P5M5_9PEZI</name>
<gene>
    <name evidence="1" type="ORF">NUW58_g4604</name>
</gene>
<dbReference type="Proteomes" id="UP001143856">
    <property type="component" value="Unassembled WGS sequence"/>
</dbReference>
<reference evidence="1" key="1">
    <citation type="submission" date="2022-10" db="EMBL/GenBank/DDBJ databases">
        <title>Genome Sequence of Xylaria curta.</title>
        <authorList>
            <person name="Buettner E."/>
        </authorList>
    </citation>
    <scope>NUCLEOTIDE SEQUENCE</scope>
    <source>
        <strain evidence="1">Babe10</strain>
    </source>
</reference>
<comment type="caution">
    <text evidence="1">The sequence shown here is derived from an EMBL/GenBank/DDBJ whole genome shotgun (WGS) entry which is preliminary data.</text>
</comment>
<keyword evidence="2" id="KW-1185">Reference proteome</keyword>
<accession>A0ACC1P5M5</accession>
<organism evidence="1 2">
    <name type="scientific">Xylaria curta</name>
    <dbReference type="NCBI Taxonomy" id="42375"/>
    <lineage>
        <taxon>Eukaryota</taxon>
        <taxon>Fungi</taxon>
        <taxon>Dikarya</taxon>
        <taxon>Ascomycota</taxon>
        <taxon>Pezizomycotina</taxon>
        <taxon>Sordariomycetes</taxon>
        <taxon>Xylariomycetidae</taxon>
        <taxon>Xylariales</taxon>
        <taxon>Xylariaceae</taxon>
        <taxon>Xylaria</taxon>
    </lineage>
</organism>
<evidence type="ECO:0000313" key="2">
    <source>
        <dbReference type="Proteomes" id="UP001143856"/>
    </source>
</evidence>
<protein>
    <submittedName>
        <fullName evidence="1">Uncharacterized protein</fullName>
    </submittedName>
</protein>
<dbReference type="EMBL" id="JAPDGR010000819">
    <property type="protein sequence ID" value="KAJ2987261.1"/>
    <property type="molecule type" value="Genomic_DNA"/>
</dbReference>